<evidence type="ECO:0000256" key="1">
    <source>
        <dbReference type="SAM" id="MobiDB-lite"/>
    </source>
</evidence>
<evidence type="ECO:0000256" key="2">
    <source>
        <dbReference type="SAM" id="Phobius"/>
    </source>
</evidence>
<dbReference type="PANTHER" id="PTHR20992">
    <property type="entry name" value="AT15442P-RELATED"/>
    <property type="match status" value="1"/>
</dbReference>
<organism evidence="3 4">
    <name type="scientific">Fodinibius salsisoli</name>
    <dbReference type="NCBI Taxonomy" id="2820877"/>
    <lineage>
        <taxon>Bacteria</taxon>
        <taxon>Pseudomonadati</taxon>
        <taxon>Balneolota</taxon>
        <taxon>Balneolia</taxon>
        <taxon>Balneolales</taxon>
        <taxon>Balneolaceae</taxon>
        <taxon>Fodinibius</taxon>
    </lineage>
</organism>
<feature type="transmembrane region" description="Helical" evidence="2">
    <location>
        <begin position="180"/>
        <end position="201"/>
    </location>
</feature>
<feature type="transmembrane region" description="Helical" evidence="2">
    <location>
        <begin position="241"/>
        <end position="262"/>
    </location>
</feature>
<dbReference type="NCBIfam" id="TIGR00341">
    <property type="entry name" value="TIGR00341 family protein"/>
    <property type="match status" value="1"/>
</dbReference>
<accession>A0ABT3PJ01</accession>
<dbReference type="PANTHER" id="PTHR20992:SF9">
    <property type="entry name" value="AT15442P-RELATED"/>
    <property type="match status" value="1"/>
</dbReference>
<feature type="transmembrane region" description="Helical" evidence="2">
    <location>
        <begin position="313"/>
        <end position="333"/>
    </location>
</feature>
<reference evidence="3 4" key="1">
    <citation type="submission" date="2021-03" db="EMBL/GenBank/DDBJ databases">
        <title>Aliifodinibius sp. nov., a new bacterium isolated from saline soil.</title>
        <authorList>
            <person name="Galisteo C."/>
            <person name="De La Haba R."/>
            <person name="Sanchez-Porro C."/>
            <person name="Ventosa A."/>
        </authorList>
    </citation>
    <scope>NUCLEOTIDE SEQUENCE [LARGE SCALE GENOMIC DNA]</scope>
    <source>
        <strain evidence="3 4">1BSP15-2V2</strain>
    </source>
</reference>
<name>A0ABT3PJ01_9BACT</name>
<evidence type="ECO:0000313" key="3">
    <source>
        <dbReference type="EMBL" id="MCW9705921.1"/>
    </source>
</evidence>
<feature type="region of interest" description="Disordered" evidence="1">
    <location>
        <begin position="79"/>
        <end position="104"/>
    </location>
</feature>
<proteinExistence type="predicted"/>
<keyword evidence="2" id="KW-0812">Transmembrane</keyword>
<evidence type="ECO:0000313" key="4">
    <source>
        <dbReference type="Proteomes" id="UP001207918"/>
    </source>
</evidence>
<comment type="caution">
    <text evidence="3">The sequence shown here is derived from an EMBL/GenBank/DDBJ whole genome shotgun (WGS) entry which is preliminary data.</text>
</comment>
<feature type="transmembrane region" description="Helical" evidence="2">
    <location>
        <begin position="268"/>
        <end position="293"/>
    </location>
</feature>
<keyword evidence="4" id="KW-1185">Reference proteome</keyword>
<dbReference type="Pfam" id="PF04087">
    <property type="entry name" value="DUF389"/>
    <property type="match status" value="1"/>
</dbReference>
<protein>
    <submittedName>
        <fullName evidence="3">TIGR00341 family protein</fullName>
    </submittedName>
</protein>
<keyword evidence="2" id="KW-0472">Membrane</keyword>
<feature type="compositionally biased region" description="Basic and acidic residues" evidence="1">
    <location>
        <begin position="91"/>
        <end position="104"/>
    </location>
</feature>
<gene>
    <name evidence="3" type="ORF">J6I44_03610</name>
</gene>
<dbReference type="InterPro" id="IPR005240">
    <property type="entry name" value="DUF389"/>
</dbReference>
<feature type="transmembrane region" description="Helical" evidence="2">
    <location>
        <begin position="213"/>
        <end position="234"/>
    </location>
</feature>
<feature type="transmembrane region" description="Helical" evidence="2">
    <location>
        <begin position="146"/>
        <end position="168"/>
    </location>
</feature>
<dbReference type="RefSeq" id="WP_265764617.1">
    <property type="nucleotide sequence ID" value="NZ_JAGGJA010000002.1"/>
</dbReference>
<dbReference type="EMBL" id="JAGGJA010000002">
    <property type="protein sequence ID" value="MCW9705921.1"/>
    <property type="molecule type" value="Genomic_DNA"/>
</dbReference>
<sequence length="342" mass="36738">MNLRMMELIAPPDTAQQAREIVEDQNVIGIWTDDLEDGYAVLRVLLDVEQTETVSDTLSEKFGNVDGFRIMLFSVEATLPQPDNEEQNNNSKEEADEKQGPGRVSREELYADVTGGSELTPVYLAMVILSTLVAGVGLLLDDVATIIGAMVIAPLLGPNVSLALAATLGDTDLGWRSLKANAAGLLVSLAVAFMMGLMFTVNPESEELISRTMVNLKHIIIALAAGSAGVLAFTRGVPATIVGVMVAVALLPPLVDVGLLLGAGYMQLAIGAGILTITNLICINLAGISTFLIQGVRPRSWWEEKKAKKASRIALVTWFVLLVVFASIIWYWGQFDVEAMIP</sequence>
<keyword evidence="2" id="KW-1133">Transmembrane helix</keyword>
<feature type="transmembrane region" description="Helical" evidence="2">
    <location>
        <begin position="122"/>
        <end position="140"/>
    </location>
</feature>
<dbReference type="Proteomes" id="UP001207918">
    <property type="component" value="Unassembled WGS sequence"/>
</dbReference>